<reference evidence="8 9" key="1">
    <citation type="submission" date="2017-06" db="EMBL/GenBank/DDBJ databases">
        <title>Novel microbial phyla capable of carbon fixation and sulfur reduction in deep-sea sediments.</title>
        <authorList>
            <person name="Huang J."/>
            <person name="Baker B."/>
            <person name="Wang Y."/>
        </authorList>
    </citation>
    <scope>NUCLEOTIDE SEQUENCE [LARGE SCALE GENOMIC DNA]</scope>
    <source>
        <strain evidence="8">B3_LCP</strain>
    </source>
</reference>
<evidence type="ECO:0000259" key="7">
    <source>
        <dbReference type="SMART" id="SM00226"/>
    </source>
</evidence>
<keyword evidence="3" id="KW-0378">Hydrolase</keyword>
<evidence type="ECO:0000313" key="8">
    <source>
        <dbReference type="EMBL" id="TKJ41742.1"/>
    </source>
</evidence>
<comment type="caution">
    <text evidence="8">The sequence shown here is derived from an EMBL/GenBank/DDBJ whole genome shotgun (WGS) entry which is preliminary data.</text>
</comment>
<dbReference type="CDD" id="cd16344">
    <property type="entry name" value="LMWPAP"/>
    <property type="match status" value="1"/>
</dbReference>
<dbReference type="PANTHER" id="PTHR11717:SF31">
    <property type="entry name" value="LOW MOLECULAR WEIGHT PROTEIN-TYROSINE-PHOSPHATASE ETP-RELATED"/>
    <property type="match status" value="1"/>
</dbReference>
<dbReference type="PRINTS" id="PR00719">
    <property type="entry name" value="LMWPTPASE"/>
</dbReference>
<accession>A0A532V3P1</accession>
<dbReference type="EMBL" id="NJBN01000002">
    <property type="protein sequence ID" value="TKJ41742.1"/>
    <property type="molecule type" value="Genomic_DNA"/>
</dbReference>
<dbReference type="InterPro" id="IPR017867">
    <property type="entry name" value="Tyr_phospatase_low_mol_wt"/>
</dbReference>
<dbReference type="GO" id="GO:0004725">
    <property type="term" value="F:protein tyrosine phosphatase activity"/>
    <property type="evidence" value="ECO:0007669"/>
    <property type="project" value="UniProtKB-EC"/>
</dbReference>
<evidence type="ECO:0000256" key="6">
    <source>
        <dbReference type="PIRSR" id="PIRSR617867-1"/>
    </source>
</evidence>
<sequence length="168" mass="18639">MALGLKGKVQILFVCTGNICRSPMAEALLKKRLPAKYKSRVNIISAGTHAIDGYPSSFTGLSVAEELGIDLSQHKSQPVTPWLLAHSDLILVMEPAHLDAIRRFDPTASPRTFILPEFGFSEDMRDGNSEVFDPISGDLSVYQRVYHELDREITRIIPFIEQVIESAG</sequence>
<dbReference type="SMART" id="SM00226">
    <property type="entry name" value="LMWPc"/>
    <property type="match status" value="1"/>
</dbReference>
<evidence type="ECO:0000256" key="2">
    <source>
        <dbReference type="ARBA" id="ARBA00013064"/>
    </source>
</evidence>
<evidence type="ECO:0000256" key="5">
    <source>
        <dbReference type="ARBA" id="ARBA00051722"/>
    </source>
</evidence>
<dbReference type="AlphaFoldDB" id="A0A532V3P1"/>
<dbReference type="Gene3D" id="3.40.50.2300">
    <property type="match status" value="1"/>
</dbReference>
<feature type="active site" description="Proton donor" evidence="6">
    <location>
        <position position="133"/>
    </location>
</feature>
<name>A0A532V3P1_UNCL8</name>
<comment type="catalytic activity">
    <reaction evidence="5">
        <text>O-phospho-L-tyrosyl-[protein] + H2O = L-tyrosyl-[protein] + phosphate</text>
        <dbReference type="Rhea" id="RHEA:10684"/>
        <dbReference type="Rhea" id="RHEA-COMP:10136"/>
        <dbReference type="Rhea" id="RHEA-COMP:20101"/>
        <dbReference type="ChEBI" id="CHEBI:15377"/>
        <dbReference type="ChEBI" id="CHEBI:43474"/>
        <dbReference type="ChEBI" id="CHEBI:46858"/>
        <dbReference type="ChEBI" id="CHEBI:61978"/>
        <dbReference type="EC" id="3.1.3.48"/>
    </reaction>
</comment>
<dbReference type="InterPro" id="IPR050438">
    <property type="entry name" value="LMW_PTPase"/>
</dbReference>
<proteinExistence type="inferred from homology"/>
<protein>
    <recommendedName>
        <fullName evidence="2">protein-tyrosine-phosphatase</fullName>
        <ecNumber evidence="2">3.1.3.48</ecNumber>
    </recommendedName>
</protein>
<dbReference type="Proteomes" id="UP000319619">
    <property type="component" value="Unassembled WGS sequence"/>
</dbReference>
<feature type="active site" description="Nucleophile" evidence="6">
    <location>
        <position position="15"/>
    </location>
</feature>
<feature type="domain" description="Phosphotyrosine protein phosphatase I" evidence="7">
    <location>
        <begin position="9"/>
        <end position="162"/>
    </location>
</feature>
<evidence type="ECO:0000256" key="3">
    <source>
        <dbReference type="ARBA" id="ARBA00022801"/>
    </source>
</evidence>
<dbReference type="InterPro" id="IPR036196">
    <property type="entry name" value="Ptyr_pPase_sf"/>
</dbReference>
<dbReference type="EC" id="3.1.3.48" evidence="2"/>
<dbReference type="InterPro" id="IPR023485">
    <property type="entry name" value="Ptyr_pPase"/>
</dbReference>
<evidence type="ECO:0000256" key="1">
    <source>
        <dbReference type="ARBA" id="ARBA00011063"/>
    </source>
</evidence>
<feature type="active site" evidence="6">
    <location>
        <position position="21"/>
    </location>
</feature>
<dbReference type="Pfam" id="PF01451">
    <property type="entry name" value="LMWPc"/>
    <property type="match status" value="1"/>
</dbReference>
<dbReference type="SUPFAM" id="SSF52788">
    <property type="entry name" value="Phosphotyrosine protein phosphatases I"/>
    <property type="match status" value="1"/>
</dbReference>
<evidence type="ECO:0000313" key="9">
    <source>
        <dbReference type="Proteomes" id="UP000319619"/>
    </source>
</evidence>
<evidence type="ECO:0000256" key="4">
    <source>
        <dbReference type="ARBA" id="ARBA00022912"/>
    </source>
</evidence>
<gene>
    <name evidence="8" type="ORF">CEE37_04010</name>
</gene>
<comment type="similarity">
    <text evidence="1">Belongs to the low molecular weight phosphotyrosine protein phosphatase family.</text>
</comment>
<organism evidence="8 9">
    <name type="scientific">candidate division LCP-89 bacterium B3_LCP</name>
    <dbReference type="NCBI Taxonomy" id="2012998"/>
    <lineage>
        <taxon>Bacteria</taxon>
        <taxon>Pseudomonadati</taxon>
        <taxon>Bacteria division LCP-89</taxon>
    </lineage>
</organism>
<dbReference type="PANTHER" id="PTHR11717">
    <property type="entry name" value="LOW MOLECULAR WEIGHT PROTEIN TYROSINE PHOSPHATASE"/>
    <property type="match status" value="1"/>
</dbReference>
<keyword evidence="4" id="KW-0904">Protein phosphatase</keyword>